<dbReference type="AlphaFoldDB" id="A0AAV1MAA8"/>
<gene>
    <name evidence="4" type="ORF">PARMNEM_LOCUS22807</name>
</gene>
<feature type="domain" description="DDE Tnp4" evidence="3">
    <location>
        <begin position="30"/>
        <end position="111"/>
    </location>
</feature>
<evidence type="ECO:0000313" key="4">
    <source>
        <dbReference type="EMBL" id="CAK1604611.1"/>
    </source>
</evidence>
<comment type="caution">
    <text evidence="4">The sequence shown here is derived from an EMBL/GenBank/DDBJ whole genome shotgun (WGS) entry which is preliminary data.</text>
</comment>
<evidence type="ECO:0000259" key="3">
    <source>
        <dbReference type="Pfam" id="PF13359"/>
    </source>
</evidence>
<dbReference type="Pfam" id="PF13359">
    <property type="entry name" value="DDE_Tnp_4"/>
    <property type="match status" value="1"/>
</dbReference>
<keyword evidence="2" id="KW-0479">Metal-binding</keyword>
<dbReference type="InterPro" id="IPR027806">
    <property type="entry name" value="HARBI1_dom"/>
</dbReference>
<sequence length="177" mass="20308">MKSNLFKKIQNGRLKIPPPTKLPEADIGMPYVVVGDDAFSLTNYMMKPYSKNHASQDRSKRIFNYRLSRARRTSENAFGILCQRFRIFFSPMAVNPRVVDKLVMSACIIHNMMSSLVIHDSDRNTLEMPSENVIPMARIPGRSYNINGSVTRDLFKQYFNSDHGSVPWQDSEVDRTS</sequence>
<organism evidence="4 5">
    <name type="scientific">Parnassius mnemosyne</name>
    <name type="common">clouded apollo</name>
    <dbReference type="NCBI Taxonomy" id="213953"/>
    <lineage>
        <taxon>Eukaryota</taxon>
        <taxon>Metazoa</taxon>
        <taxon>Ecdysozoa</taxon>
        <taxon>Arthropoda</taxon>
        <taxon>Hexapoda</taxon>
        <taxon>Insecta</taxon>
        <taxon>Pterygota</taxon>
        <taxon>Neoptera</taxon>
        <taxon>Endopterygota</taxon>
        <taxon>Lepidoptera</taxon>
        <taxon>Glossata</taxon>
        <taxon>Ditrysia</taxon>
        <taxon>Papilionoidea</taxon>
        <taxon>Papilionidae</taxon>
        <taxon>Parnassiinae</taxon>
        <taxon>Parnassini</taxon>
        <taxon>Parnassius</taxon>
        <taxon>Driopa</taxon>
    </lineage>
</organism>
<evidence type="ECO:0000313" key="5">
    <source>
        <dbReference type="Proteomes" id="UP001314205"/>
    </source>
</evidence>
<keyword evidence="5" id="KW-1185">Reference proteome</keyword>
<dbReference type="EMBL" id="CAVLGL010000159">
    <property type="protein sequence ID" value="CAK1604611.1"/>
    <property type="molecule type" value="Genomic_DNA"/>
</dbReference>
<reference evidence="4 5" key="1">
    <citation type="submission" date="2023-11" db="EMBL/GenBank/DDBJ databases">
        <authorList>
            <person name="Hedman E."/>
            <person name="Englund M."/>
            <person name="Stromberg M."/>
            <person name="Nyberg Akerstrom W."/>
            <person name="Nylinder S."/>
            <person name="Jareborg N."/>
            <person name="Kallberg Y."/>
            <person name="Kronander E."/>
        </authorList>
    </citation>
    <scope>NUCLEOTIDE SEQUENCE [LARGE SCALE GENOMIC DNA]</scope>
</reference>
<dbReference type="GO" id="GO:0046872">
    <property type="term" value="F:metal ion binding"/>
    <property type="evidence" value="ECO:0007669"/>
    <property type="project" value="UniProtKB-KW"/>
</dbReference>
<evidence type="ECO:0000256" key="1">
    <source>
        <dbReference type="ARBA" id="ARBA00001968"/>
    </source>
</evidence>
<proteinExistence type="predicted"/>
<comment type="cofactor">
    <cofactor evidence="1">
        <name>a divalent metal cation</name>
        <dbReference type="ChEBI" id="CHEBI:60240"/>
    </cofactor>
</comment>
<protein>
    <recommendedName>
        <fullName evidence="3">DDE Tnp4 domain-containing protein</fullName>
    </recommendedName>
</protein>
<evidence type="ECO:0000256" key="2">
    <source>
        <dbReference type="ARBA" id="ARBA00022723"/>
    </source>
</evidence>
<accession>A0AAV1MAA8</accession>
<dbReference type="Proteomes" id="UP001314205">
    <property type="component" value="Unassembled WGS sequence"/>
</dbReference>
<name>A0AAV1MAA8_9NEOP</name>